<feature type="transmembrane region" description="Helical" evidence="8">
    <location>
        <begin position="163"/>
        <end position="181"/>
    </location>
</feature>
<comment type="similarity">
    <text evidence="2">Belongs to the nucleotide-sugar transporter family. SLC35B subfamily.</text>
</comment>
<keyword evidence="3" id="KW-0813">Transport</keyword>
<dbReference type="Proteomes" id="UP000075881">
    <property type="component" value="Unassembled WGS sequence"/>
</dbReference>
<proteinExistence type="inferred from homology"/>
<protein>
    <recommendedName>
        <fullName evidence="9">GYF domain-containing protein</fullName>
    </recommendedName>
</protein>
<reference evidence="11" key="1">
    <citation type="submission" date="2013-03" db="EMBL/GenBank/DDBJ databases">
        <title>The Genome Sequence of Anopheles christyi ACHKN1017.</title>
        <authorList>
            <consortium name="The Broad Institute Genomics Platform"/>
            <person name="Neafsey D.E."/>
            <person name="Besansky N."/>
            <person name="Walker B."/>
            <person name="Young S.K."/>
            <person name="Zeng Q."/>
            <person name="Gargeya S."/>
            <person name="Fitzgerald M."/>
            <person name="Haas B."/>
            <person name="Abouelleil A."/>
            <person name="Allen A.W."/>
            <person name="Alvarado L."/>
            <person name="Arachchi H.M."/>
            <person name="Berlin A.M."/>
            <person name="Chapman S.B."/>
            <person name="Gainer-Dewar J."/>
            <person name="Goldberg J."/>
            <person name="Griggs A."/>
            <person name="Gujja S."/>
            <person name="Hansen M."/>
            <person name="Howarth C."/>
            <person name="Imamovic A."/>
            <person name="Ireland A."/>
            <person name="Larimer J."/>
            <person name="McCowan C."/>
            <person name="Murphy C."/>
            <person name="Pearson M."/>
            <person name="Poon T.W."/>
            <person name="Priest M."/>
            <person name="Roberts A."/>
            <person name="Saif S."/>
            <person name="Shea T."/>
            <person name="Sisk P."/>
            <person name="Sykes S."/>
            <person name="Wortman J."/>
            <person name="Nusbaum C."/>
            <person name="Birren B."/>
        </authorList>
    </citation>
    <scope>NUCLEOTIDE SEQUENCE [LARGE SCALE GENOMIC DNA]</scope>
    <source>
        <strain evidence="11">ACHKN1017</strain>
    </source>
</reference>
<dbReference type="InterPro" id="IPR003169">
    <property type="entry name" value="GYF"/>
</dbReference>
<feature type="region of interest" description="Disordered" evidence="7">
    <location>
        <begin position="362"/>
        <end position="413"/>
    </location>
</feature>
<keyword evidence="4 8" id="KW-0812">Transmembrane</keyword>
<feature type="compositionally biased region" description="Basic and acidic residues" evidence="7">
    <location>
        <begin position="632"/>
        <end position="653"/>
    </location>
</feature>
<feature type="transmembrane region" description="Helical" evidence="8">
    <location>
        <begin position="93"/>
        <end position="115"/>
    </location>
</feature>
<evidence type="ECO:0000256" key="2">
    <source>
        <dbReference type="ARBA" id="ARBA00010694"/>
    </source>
</evidence>
<dbReference type="InterPro" id="IPR013657">
    <property type="entry name" value="SCL35B1-4/HUT1"/>
</dbReference>
<dbReference type="GO" id="GO:0055085">
    <property type="term" value="P:transmembrane transport"/>
    <property type="evidence" value="ECO:0007669"/>
    <property type="project" value="InterPro"/>
</dbReference>
<dbReference type="GO" id="GO:0016020">
    <property type="term" value="C:membrane"/>
    <property type="evidence" value="ECO:0007669"/>
    <property type="project" value="UniProtKB-SubCell"/>
</dbReference>
<evidence type="ECO:0000256" key="5">
    <source>
        <dbReference type="ARBA" id="ARBA00022989"/>
    </source>
</evidence>
<dbReference type="STRING" id="43041.A0A182JXG0"/>
<evidence type="ECO:0000256" key="8">
    <source>
        <dbReference type="SAM" id="Phobius"/>
    </source>
</evidence>
<dbReference type="InterPro" id="IPR035445">
    <property type="entry name" value="GYF-like_dom_sf"/>
</dbReference>
<evidence type="ECO:0000256" key="7">
    <source>
        <dbReference type="SAM" id="MobiDB-lite"/>
    </source>
</evidence>
<reference evidence="10" key="2">
    <citation type="submission" date="2020-05" db="UniProtKB">
        <authorList>
            <consortium name="EnsemblMetazoa"/>
        </authorList>
    </citation>
    <scope>IDENTIFICATION</scope>
    <source>
        <strain evidence="10">ACHKN1017</strain>
    </source>
</reference>
<dbReference type="Pfam" id="PF02213">
    <property type="entry name" value="GYF"/>
    <property type="match status" value="1"/>
</dbReference>
<name>A0A182JXG0_9DIPT</name>
<dbReference type="PANTHER" id="PTHR13138">
    <property type="entry name" value="PROTEIN LIN1"/>
    <property type="match status" value="1"/>
</dbReference>
<dbReference type="EnsemblMetazoa" id="ACHR003192-RA">
    <property type="protein sequence ID" value="ACHR003192-PA"/>
    <property type="gene ID" value="ACHR003192"/>
</dbReference>
<feature type="compositionally biased region" description="Polar residues" evidence="7">
    <location>
        <begin position="621"/>
        <end position="630"/>
    </location>
</feature>
<dbReference type="PROSITE" id="PS50829">
    <property type="entry name" value="GYF"/>
    <property type="match status" value="1"/>
</dbReference>
<feature type="transmembrane region" description="Helical" evidence="8">
    <location>
        <begin position="246"/>
        <end position="266"/>
    </location>
</feature>
<evidence type="ECO:0000256" key="3">
    <source>
        <dbReference type="ARBA" id="ARBA00022448"/>
    </source>
</evidence>
<dbReference type="Gene3D" id="3.30.1490.40">
    <property type="match status" value="1"/>
</dbReference>
<feature type="transmembrane region" description="Helical" evidence="8">
    <location>
        <begin position="201"/>
        <end position="221"/>
    </location>
</feature>
<evidence type="ECO:0000259" key="9">
    <source>
        <dbReference type="PROSITE" id="PS50829"/>
    </source>
</evidence>
<feature type="transmembrane region" description="Helical" evidence="8">
    <location>
        <begin position="124"/>
        <end position="143"/>
    </location>
</feature>
<dbReference type="Pfam" id="PF08449">
    <property type="entry name" value="UAA"/>
    <property type="match status" value="1"/>
</dbReference>
<keyword evidence="5 8" id="KW-1133">Transmembrane helix</keyword>
<keyword evidence="11" id="KW-1185">Reference proteome</keyword>
<feature type="compositionally biased region" description="Acidic residues" evidence="7">
    <location>
        <begin position="396"/>
        <end position="405"/>
    </location>
</feature>
<feature type="domain" description="GYF" evidence="9">
    <location>
        <begin position="649"/>
        <end position="706"/>
    </location>
</feature>
<feature type="transmembrane region" description="Helical" evidence="8">
    <location>
        <begin position="66"/>
        <end position="87"/>
    </location>
</feature>
<dbReference type="GO" id="GO:0012505">
    <property type="term" value="C:endomembrane system"/>
    <property type="evidence" value="ECO:0007669"/>
    <property type="project" value="UniProtKB-ARBA"/>
</dbReference>
<dbReference type="GO" id="GO:0005682">
    <property type="term" value="C:U5 snRNP"/>
    <property type="evidence" value="ECO:0007669"/>
    <property type="project" value="InterPro"/>
</dbReference>
<feature type="transmembrane region" description="Helical" evidence="8">
    <location>
        <begin position="34"/>
        <end position="54"/>
    </location>
</feature>
<dbReference type="InterPro" id="IPR039905">
    <property type="entry name" value="CD2BP2/Lin1"/>
</dbReference>
<feature type="compositionally biased region" description="Basic and acidic residues" evidence="7">
    <location>
        <begin position="459"/>
        <end position="476"/>
    </location>
</feature>
<dbReference type="PANTHER" id="PTHR13138:SF3">
    <property type="entry name" value="CD2 ANTIGEN CYTOPLASMIC TAIL-BINDING PROTEIN 2"/>
    <property type="match status" value="1"/>
</dbReference>
<evidence type="ECO:0000256" key="1">
    <source>
        <dbReference type="ARBA" id="ARBA00004141"/>
    </source>
</evidence>
<feature type="region of interest" description="Disordered" evidence="7">
    <location>
        <begin position="459"/>
        <end position="494"/>
    </location>
</feature>
<sequence length="709" mass="79701">MANMKAALAIAMVFVGCCSNVVFLELLVKIDPGSGNLITFLQFLFIAIEGFLFTSKCGTVRPRIGLKDYTILVVMFFVASVCNNYAFDFNIPMPLHMIFRAGSLIANMVMGILILKKRYDFSKYLSVGMISLGIVICTIVSGTKVESTQVLKNAADEDPVSVFFWWTLGIALLTLALFVSARMGLYQEVLYKRYGKHPKEALFYTHLLPLPFFALLASNIWEHIQLANASPLQSIPALGISLPITWLYLLGNVLTQYVCISSVYVLTTECSSLTVTLVVTLRKFVSLLFSIVYFSNPFTIQHWIGTILVFVGTIIFTEVVGKVRTALSPPTVDKEKKKASRTNMSKRKASYVVEEDNYLDDLVRDKQNNQPSTSKHTLDSDEEDDSGDDAPYNVLDDNEIQGEEDGSARIDGETKFTPFNMKEEMEEGHFDADGHYLWKKQAEVKDHWLDNIDWVKLKNDPNYKERPDKGEERGLADSDSDEDDEDAGGGKFDDIGTYQQMLELMEPRETVKRALQRLGKGTAKLTTAQRWKLKKAGKSPDEASAKITKLTELSNDILTNNGNMDVYEETFEMIQKKVTEAEKKKAAAAGPEEELDMYADDFGSREQSKLGTDGEKDTEGSKSSSVQNDGTVGEKGKQDAEQEEKKDKPLMWEYKERQEAEAILGPYTTEQMQQFADEGRFTSGAFVRKVDDEDARFYSAARIDFDLYL</sequence>
<evidence type="ECO:0000256" key="6">
    <source>
        <dbReference type="ARBA" id="ARBA00023136"/>
    </source>
</evidence>
<evidence type="ECO:0000313" key="11">
    <source>
        <dbReference type="Proteomes" id="UP000075881"/>
    </source>
</evidence>
<dbReference type="SUPFAM" id="SSF55277">
    <property type="entry name" value="GYF domain"/>
    <property type="match status" value="1"/>
</dbReference>
<evidence type="ECO:0000256" key="4">
    <source>
        <dbReference type="ARBA" id="ARBA00022692"/>
    </source>
</evidence>
<dbReference type="AlphaFoldDB" id="A0A182JXG0"/>
<feature type="transmembrane region" description="Helical" evidence="8">
    <location>
        <begin position="300"/>
        <end position="320"/>
    </location>
</feature>
<feature type="compositionally biased region" description="Acidic residues" evidence="7">
    <location>
        <begin position="478"/>
        <end position="487"/>
    </location>
</feature>
<evidence type="ECO:0000313" key="10">
    <source>
        <dbReference type="EnsemblMetazoa" id="ACHR003192-PA"/>
    </source>
</evidence>
<feature type="region of interest" description="Disordered" evidence="7">
    <location>
        <begin position="580"/>
        <end position="653"/>
    </location>
</feature>
<accession>A0A182JXG0</accession>
<keyword evidence="6 8" id="KW-0472">Membrane</keyword>
<dbReference type="VEuPathDB" id="VectorBase:ACHR003192"/>
<feature type="transmembrane region" description="Helical" evidence="8">
    <location>
        <begin position="273"/>
        <end position="294"/>
    </location>
</feature>
<dbReference type="PROSITE" id="PS51257">
    <property type="entry name" value="PROKAR_LIPOPROTEIN"/>
    <property type="match status" value="1"/>
</dbReference>
<comment type="subcellular location">
    <subcellularLocation>
        <location evidence="1">Membrane</location>
        <topology evidence="1">Multi-pass membrane protein</topology>
    </subcellularLocation>
</comment>
<organism evidence="10 11">
    <name type="scientific">Anopheles christyi</name>
    <dbReference type="NCBI Taxonomy" id="43041"/>
    <lineage>
        <taxon>Eukaryota</taxon>
        <taxon>Metazoa</taxon>
        <taxon>Ecdysozoa</taxon>
        <taxon>Arthropoda</taxon>
        <taxon>Hexapoda</taxon>
        <taxon>Insecta</taxon>
        <taxon>Pterygota</taxon>
        <taxon>Neoptera</taxon>
        <taxon>Endopterygota</taxon>
        <taxon>Diptera</taxon>
        <taxon>Nematocera</taxon>
        <taxon>Culicoidea</taxon>
        <taxon>Culicidae</taxon>
        <taxon>Anophelinae</taxon>
        <taxon>Anopheles</taxon>
    </lineage>
</organism>
<feature type="compositionally biased region" description="Basic and acidic residues" evidence="7">
    <location>
        <begin position="602"/>
        <end position="620"/>
    </location>
</feature>